<dbReference type="NCBIfam" id="TIGR00576">
    <property type="entry name" value="dut"/>
    <property type="match status" value="1"/>
</dbReference>
<evidence type="ECO:0000313" key="8">
    <source>
        <dbReference type="Proteomes" id="UP000734854"/>
    </source>
</evidence>
<dbReference type="GO" id="GO:0006226">
    <property type="term" value="P:dUMP biosynthetic process"/>
    <property type="evidence" value="ECO:0007669"/>
    <property type="project" value="UniProtKB-UniPathway"/>
</dbReference>
<comment type="pathway">
    <text evidence="1">Pyrimidine metabolism; dUMP biosynthesis; dUMP from dCTP (dUTP route): step 2/2.</text>
</comment>
<dbReference type="Pfam" id="PF00692">
    <property type="entry name" value="dUTPase"/>
    <property type="match status" value="1"/>
</dbReference>
<evidence type="ECO:0000256" key="3">
    <source>
        <dbReference type="ARBA" id="ARBA00012379"/>
    </source>
</evidence>
<keyword evidence="4" id="KW-0378">Hydrolase</keyword>
<evidence type="ECO:0000256" key="2">
    <source>
        <dbReference type="ARBA" id="ARBA00006581"/>
    </source>
</evidence>
<proteinExistence type="inferred from homology"/>
<name>A0A8J5LNJ5_ZINOF</name>
<evidence type="ECO:0000313" key="7">
    <source>
        <dbReference type="EMBL" id="KAG6523019.1"/>
    </source>
</evidence>
<organism evidence="7 8">
    <name type="scientific">Zingiber officinale</name>
    <name type="common">Ginger</name>
    <name type="synonym">Amomum zingiber</name>
    <dbReference type="NCBI Taxonomy" id="94328"/>
    <lineage>
        <taxon>Eukaryota</taxon>
        <taxon>Viridiplantae</taxon>
        <taxon>Streptophyta</taxon>
        <taxon>Embryophyta</taxon>
        <taxon>Tracheophyta</taxon>
        <taxon>Spermatophyta</taxon>
        <taxon>Magnoliopsida</taxon>
        <taxon>Liliopsida</taxon>
        <taxon>Zingiberales</taxon>
        <taxon>Zingiberaceae</taxon>
        <taxon>Zingiber</taxon>
    </lineage>
</organism>
<evidence type="ECO:0000259" key="6">
    <source>
        <dbReference type="Pfam" id="PF00692"/>
    </source>
</evidence>
<dbReference type="CDD" id="cd07557">
    <property type="entry name" value="trimeric_dUTPase"/>
    <property type="match status" value="1"/>
</dbReference>
<evidence type="ECO:0000256" key="1">
    <source>
        <dbReference type="ARBA" id="ARBA00005142"/>
    </source>
</evidence>
<keyword evidence="5" id="KW-0546">Nucleotide metabolism</keyword>
<dbReference type="PANTHER" id="PTHR11241:SF0">
    <property type="entry name" value="DEOXYURIDINE 5'-TRIPHOSPHATE NUCLEOTIDOHYDROLASE"/>
    <property type="match status" value="1"/>
</dbReference>
<dbReference type="GO" id="GO:0000287">
    <property type="term" value="F:magnesium ion binding"/>
    <property type="evidence" value="ECO:0007669"/>
    <property type="project" value="InterPro"/>
</dbReference>
<dbReference type="SUPFAM" id="SSF51283">
    <property type="entry name" value="dUTPase-like"/>
    <property type="match status" value="1"/>
</dbReference>
<dbReference type="EC" id="3.6.1.23" evidence="3"/>
<protein>
    <recommendedName>
        <fullName evidence="3">dUTP diphosphatase</fullName>
        <ecNumber evidence="3">3.6.1.23</ecNumber>
    </recommendedName>
</protein>
<gene>
    <name evidence="7" type="ORF">ZIOFF_020176</name>
</gene>
<dbReference type="GO" id="GO:0046081">
    <property type="term" value="P:dUTP catabolic process"/>
    <property type="evidence" value="ECO:0007669"/>
    <property type="project" value="InterPro"/>
</dbReference>
<accession>A0A8J5LNJ5</accession>
<comment type="caution">
    <text evidence="7">The sequence shown here is derived from an EMBL/GenBank/DDBJ whole genome shotgun (WGS) entry which is preliminary data.</text>
</comment>
<sequence length="429" mass="48244">MTLVVLRDTRWRDDRSIIATMEMDLTRGTQMVYVIPDIMMNIEDFANHLELSLQTQGYIDWQGGASNLLITRMMIGRLTITSFTNFAYNVKNVTDYLASRGVHALPGTRFTTEQLQQQRWILRPSVRRNPLTPTQVSTRTLMDGSITLQFVGYTPVPERLNNQVNQDDEEICSPDREILAYLSEEEPSLLKVKKLHPEAVIPHGKTMGATGYDLVIIQSYELNSGERMLLSTGIAVVIPEGYCGRIVARSGVTWKGIQIDAGVIFQDYGGEIKILIFNLNFDTILLVKGEAIAQLIIEKICIPQVIQVENLDETPRGTMGFGSTTQKEFMIPTTVLRELQAILQVQKLVRAGQHVDALQKIVKIPFLPLNPVVPDVLYDIHSLSAYVQACVPYILKITLVCLEDVRDSDGTLRTLKSKVSTVCFNNMRI</sequence>
<evidence type="ECO:0000256" key="4">
    <source>
        <dbReference type="ARBA" id="ARBA00022801"/>
    </source>
</evidence>
<evidence type="ECO:0000256" key="5">
    <source>
        <dbReference type="ARBA" id="ARBA00023080"/>
    </source>
</evidence>
<dbReference type="InterPro" id="IPR036157">
    <property type="entry name" value="dUTPase-like_sf"/>
</dbReference>
<dbReference type="EMBL" id="JACMSC010000005">
    <property type="protein sequence ID" value="KAG6523019.1"/>
    <property type="molecule type" value="Genomic_DNA"/>
</dbReference>
<dbReference type="GO" id="GO:0004170">
    <property type="term" value="F:dUTP diphosphatase activity"/>
    <property type="evidence" value="ECO:0007669"/>
    <property type="project" value="UniProtKB-EC"/>
</dbReference>
<dbReference type="Proteomes" id="UP000734854">
    <property type="component" value="Unassembled WGS sequence"/>
</dbReference>
<dbReference type="UniPathway" id="UPA00610">
    <property type="reaction ID" value="UER00666"/>
</dbReference>
<reference evidence="7 8" key="1">
    <citation type="submission" date="2020-08" db="EMBL/GenBank/DDBJ databases">
        <title>Plant Genome Project.</title>
        <authorList>
            <person name="Zhang R.-G."/>
        </authorList>
    </citation>
    <scope>NUCLEOTIDE SEQUENCE [LARGE SCALE GENOMIC DNA]</scope>
    <source>
        <tissue evidence="7">Rhizome</tissue>
    </source>
</reference>
<dbReference type="InterPro" id="IPR029054">
    <property type="entry name" value="dUTPase-like"/>
</dbReference>
<dbReference type="AlphaFoldDB" id="A0A8J5LNJ5"/>
<dbReference type="Gene3D" id="2.70.40.10">
    <property type="match status" value="1"/>
</dbReference>
<dbReference type="InterPro" id="IPR033704">
    <property type="entry name" value="dUTPase_trimeric"/>
</dbReference>
<dbReference type="InterPro" id="IPR008181">
    <property type="entry name" value="dUTPase"/>
</dbReference>
<keyword evidence="8" id="KW-1185">Reference proteome</keyword>
<feature type="domain" description="dUTPase-like" evidence="6">
    <location>
        <begin position="199"/>
        <end position="324"/>
    </location>
</feature>
<dbReference type="PANTHER" id="PTHR11241">
    <property type="entry name" value="DEOXYURIDINE 5'-TRIPHOSPHATE NUCLEOTIDOHYDROLASE"/>
    <property type="match status" value="1"/>
</dbReference>
<comment type="similarity">
    <text evidence="2">Belongs to the dUTPase family.</text>
</comment>